<proteinExistence type="predicted"/>
<dbReference type="InterPro" id="IPR011055">
    <property type="entry name" value="Dup_hybrid_motif"/>
</dbReference>
<dbReference type="AlphaFoldDB" id="A0A413SWX5"/>
<protein>
    <submittedName>
        <fullName evidence="2">M23 family peptidase</fullName>
    </submittedName>
</protein>
<evidence type="ECO:0000259" key="1">
    <source>
        <dbReference type="Pfam" id="PF01551"/>
    </source>
</evidence>
<dbReference type="Proteomes" id="UP000283855">
    <property type="component" value="Unassembled WGS sequence"/>
</dbReference>
<dbReference type="GeneID" id="78404221"/>
<dbReference type="CDD" id="cd12797">
    <property type="entry name" value="M23_peptidase"/>
    <property type="match status" value="1"/>
</dbReference>
<dbReference type="InterPro" id="IPR050570">
    <property type="entry name" value="Cell_wall_metabolism_enzyme"/>
</dbReference>
<dbReference type="GO" id="GO:0004222">
    <property type="term" value="F:metalloendopeptidase activity"/>
    <property type="evidence" value="ECO:0007669"/>
    <property type="project" value="TreeGrafter"/>
</dbReference>
<feature type="domain" description="M23ase beta-sheet core" evidence="1">
    <location>
        <begin position="53"/>
        <end position="117"/>
    </location>
</feature>
<dbReference type="PANTHER" id="PTHR21666">
    <property type="entry name" value="PEPTIDASE-RELATED"/>
    <property type="match status" value="1"/>
</dbReference>
<evidence type="ECO:0000313" key="2">
    <source>
        <dbReference type="EMBL" id="RHA73821.1"/>
    </source>
</evidence>
<evidence type="ECO:0000313" key="3">
    <source>
        <dbReference type="Proteomes" id="UP000283855"/>
    </source>
</evidence>
<dbReference type="EMBL" id="QSFT01000030">
    <property type="protein sequence ID" value="RHA73821.1"/>
    <property type="molecule type" value="Genomic_DNA"/>
</dbReference>
<organism evidence="2 3">
    <name type="scientific">Phocaeicola coprophilus</name>
    <dbReference type="NCBI Taxonomy" id="387090"/>
    <lineage>
        <taxon>Bacteria</taxon>
        <taxon>Pseudomonadati</taxon>
        <taxon>Bacteroidota</taxon>
        <taxon>Bacteroidia</taxon>
        <taxon>Bacteroidales</taxon>
        <taxon>Bacteroidaceae</taxon>
        <taxon>Phocaeicola</taxon>
    </lineage>
</organism>
<dbReference type="Gene3D" id="2.70.70.10">
    <property type="entry name" value="Glucose Permease (Domain IIA)"/>
    <property type="match status" value="1"/>
</dbReference>
<dbReference type="InterPro" id="IPR016047">
    <property type="entry name" value="M23ase_b-sheet_dom"/>
</dbReference>
<sequence>MMRRALMLVVLGGVCGMTWAGQAGDTLRNVFRSPFDFPILLSANFGELRPNHFHNGLDIKTQGVTGKPIHCIADGYVSRVAVLHGGYGQAIYITHPNGLTSVYGHVVAFSPEVERYVRDYQYANETFVCNLFPEPGRFPVKKGDVIALSGNEGASAGPHLHLELRHSDTQEYIDPMPYFGHLLKDSKAPVASLVGIYPVAGKGVVEGRTRKKLVAVGNLSQPVEAWGEIYTGISAKDYMDGTSNFYGVHSVTLYVDSVEVFRSVTDRVLPDENRMINGFTDYEELMKTRRLVMRSRVLPGNRLRLLYADENGGIVNISEERNYRFRYVLEDNFGNKRTYRFTVRGRKQSVPEYVPESNHILYWDRTNVIHEPGMELVVPRGYVYENAELNTEVKGDSAGISFDYVLDAGDTPLHSYCPLAIGLRHKPLADTTKYYIMQKVGKWQASVGGEYADGWIRTRVRTLGTFTVAVDTIGPRITPLGQGTWRANPRNLRFRVKDGETGIRSYKVYIDGHFVLFGLKKGILVIQDPEKVKRGVPHRAEVTVTDECGNVTRKEYRF</sequence>
<gene>
    <name evidence="2" type="ORF">DW921_11955</name>
</gene>
<dbReference type="RefSeq" id="WP_008141935.1">
    <property type="nucleotide sequence ID" value="NZ_CABJGD010000030.1"/>
</dbReference>
<name>A0A413SWX5_9BACT</name>
<dbReference type="PANTHER" id="PTHR21666:SF285">
    <property type="entry name" value="M23 FAMILY METALLOPEPTIDASE"/>
    <property type="match status" value="1"/>
</dbReference>
<comment type="caution">
    <text evidence="2">The sequence shown here is derived from an EMBL/GenBank/DDBJ whole genome shotgun (WGS) entry which is preliminary data.</text>
</comment>
<dbReference type="Pfam" id="PF01551">
    <property type="entry name" value="Peptidase_M23"/>
    <property type="match status" value="1"/>
</dbReference>
<reference evidence="2 3" key="1">
    <citation type="submission" date="2018-08" db="EMBL/GenBank/DDBJ databases">
        <title>A genome reference for cultivated species of the human gut microbiota.</title>
        <authorList>
            <person name="Zou Y."/>
            <person name="Xue W."/>
            <person name="Luo G."/>
        </authorList>
    </citation>
    <scope>NUCLEOTIDE SEQUENCE [LARGE SCALE GENOMIC DNA]</scope>
    <source>
        <strain evidence="2 3">AM42-38</strain>
    </source>
</reference>
<dbReference type="SUPFAM" id="SSF51261">
    <property type="entry name" value="Duplicated hybrid motif"/>
    <property type="match status" value="1"/>
</dbReference>
<accession>A0A413SWX5</accession>